<evidence type="ECO:0000313" key="2">
    <source>
        <dbReference type="EMBL" id="MBD2703982.1"/>
    </source>
</evidence>
<dbReference type="PANTHER" id="PTHR42685:SF22">
    <property type="entry name" value="CONDITIONED MEDIUM FACTOR RECEPTOR 1"/>
    <property type="match status" value="1"/>
</dbReference>
<dbReference type="Proteomes" id="UP000598820">
    <property type="component" value="Unassembled WGS sequence"/>
</dbReference>
<feature type="domain" description="FAD-binding" evidence="1">
    <location>
        <begin position="5"/>
        <end position="324"/>
    </location>
</feature>
<sequence length="373" mass="42014">MADQIDVLIIGGGLAGLVSALELIKAGHSVTLVERKTYPFHKVCGEYVSNEVRRYVESLGVDLARIGVADIHRLQVSAPSGRSLESELDLGGFGISRYRFDNELYQLGKAAGVRFLLNKQVDTVTFQEAQNGSFTALLNDGQLLTSRLVIGAYGKRSKLDRTLNRAFTQRPSPYLGVKYHIQLPFPDDTIALHNFPHGYCGLSAIEDNRYCLCYLTTREHLRRFGAIPQMEQAVLYQNPHLRNVFENARFLYDKPEVINEISFAPKRAVENHMLMAGDSAGLITPLCGNGMAMAIHSARLVSSLSTTFLQGQISRTQLEDQYQRRWSAQFTRRLWFGRHIQQLFGHPLLTEVTVRTFATFKPALRMLIRQTHG</sequence>
<protein>
    <submittedName>
        <fullName evidence="2">FAD-dependent monooxygenase</fullName>
    </submittedName>
</protein>
<dbReference type="InterPro" id="IPR002938">
    <property type="entry name" value="FAD-bd"/>
</dbReference>
<dbReference type="GO" id="GO:0004497">
    <property type="term" value="F:monooxygenase activity"/>
    <property type="evidence" value="ECO:0007669"/>
    <property type="project" value="UniProtKB-KW"/>
</dbReference>
<dbReference type="InterPro" id="IPR036188">
    <property type="entry name" value="FAD/NAD-bd_sf"/>
</dbReference>
<evidence type="ECO:0000259" key="1">
    <source>
        <dbReference type="Pfam" id="PF01494"/>
    </source>
</evidence>
<dbReference type="PRINTS" id="PR00420">
    <property type="entry name" value="RNGMNOXGNASE"/>
</dbReference>
<evidence type="ECO:0000313" key="3">
    <source>
        <dbReference type="Proteomes" id="UP000598820"/>
    </source>
</evidence>
<keyword evidence="2" id="KW-0503">Monooxygenase</keyword>
<keyword evidence="2" id="KW-0560">Oxidoreductase</keyword>
<organism evidence="2 3">
    <name type="scientific">Spirosoma profusum</name>
    <dbReference type="NCBI Taxonomy" id="2771354"/>
    <lineage>
        <taxon>Bacteria</taxon>
        <taxon>Pseudomonadati</taxon>
        <taxon>Bacteroidota</taxon>
        <taxon>Cytophagia</taxon>
        <taxon>Cytophagales</taxon>
        <taxon>Cytophagaceae</taxon>
        <taxon>Spirosoma</taxon>
    </lineage>
</organism>
<keyword evidence="3" id="KW-1185">Reference proteome</keyword>
<comment type="caution">
    <text evidence="2">The sequence shown here is derived from an EMBL/GenBank/DDBJ whole genome shotgun (WGS) entry which is preliminary data.</text>
</comment>
<dbReference type="AlphaFoldDB" id="A0A926Y3E1"/>
<dbReference type="Gene3D" id="3.50.50.60">
    <property type="entry name" value="FAD/NAD(P)-binding domain"/>
    <property type="match status" value="1"/>
</dbReference>
<dbReference type="SUPFAM" id="SSF51905">
    <property type="entry name" value="FAD/NAD(P)-binding domain"/>
    <property type="match status" value="1"/>
</dbReference>
<gene>
    <name evidence="2" type="ORF">IC229_25280</name>
</gene>
<proteinExistence type="predicted"/>
<name>A0A926Y3E1_9BACT</name>
<dbReference type="GO" id="GO:0071949">
    <property type="term" value="F:FAD binding"/>
    <property type="evidence" value="ECO:0007669"/>
    <property type="project" value="InterPro"/>
</dbReference>
<dbReference type="Pfam" id="PF01494">
    <property type="entry name" value="FAD_binding_3"/>
    <property type="match status" value="1"/>
</dbReference>
<dbReference type="RefSeq" id="WP_190890168.1">
    <property type="nucleotide sequence ID" value="NZ_JACWZY010000026.1"/>
</dbReference>
<reference evidence="2" key="1">
    <citation type="submission" date="2020-09" db="EMBL/GenBank/DDBJ databases">
        <authorList>
            <person name="Kim M.K."/>
        </authorList>
    </citation>
    <scope>NUCLEOTIDE SEQUENCE</scope>
    <source>
        <strain evidence="2">BT702</strain>
    </source>
</reference>
<dbReference type="InterPro" id="IPR050407">
    <property type="entry name" value="Geranylgeranyl_reductase"/>
</dbReference>
<dbReference type="EMBL" id="JACWZY010000026">
    <property type="protein sequence ID" value="MBD2703982.1"/>
    <property type="molecule type" value="Genomic_DNA"/>
</dbReference>
<accession>A0A926Y3E1</accession>
<dbReference type="PANTHER" id="PTHR42685">
    <property type="entry name" value="GERANYLGERANYL DIPHOSPHATE REDUCTASE"/>
    <property type="match status" value="1"/>
</dbReference>